<keyword evidence="6" id="KW-0564">Palmitate</keyword>
<evidence type="ECO:0000256" key="2">
    <source>
        <dbReference type="ARBA" id="ARBA00008681"/>
    </source>
</evidence>
<evidence type="ECO:0000256" key="3">
    <source>
        <dbReference type="ARBA" id="ARBA00015281"/>
    </source>
</evidence>
<reference evidence="13" key="1">
    <citation type="submission" date="2019-01" db="EMBL/GenBank/DDBJ databases">
        <title>Gri0909 isolated from a small marine red alga.</title>
        <authorList>
            <person name="Kim J."/>
            <person name="Jeong S.E."/>
            <person name="Jeon C.O."/>
        </authorList>
    </citation>
    <scope>NUCLEOTIDE SEQUENCE [LARGE SCALE GENOMIC DNA]</scope>
    <source>
        <strain evidence="13">Gri0909</strain>
    </source>
</reference>
<dbReference type="InterPro" id="IPR032635">
    <property type="entry name" value="Anti_2"/>
</dbReference>
<dbReference type="Pfam" id="PF16998">
    <property type="entry name" value="17kDa_Anti_2"/>
    <property type="match status" value="1"/>
</dbReference>
<dbReference type="AlphaFoldDB" id="A0A437QH17"/>
<dbReference type="InterPro" id="IPR016364">
    <property type="entry name" value="Surface_antigen_Rickettsia"/>
</dbReference>
<sequence>MKAKPLIVVAMAASLLTACEANQGTKQTIGGLGGAVLGGLLGSQIGGGSGRLVAVGAGAVLGGLVGSSIGKSLDETDKLMMERTTQASLEHVQSGQTSTWSNPDSGHQGTVTPTKTYQEPSGQYCREYQQTVTVGNEQQEAYGTACRQPDGSWKIVSS</sequence>
<dbReference type="EMBL" id="SADE01000004">
    <property type="protein sequence ID" value="RVU33841.1"/>
    <property type="molecule type" value="Genomic_DNA"/>
</dbReference>
<comment type="caution">
    <text evidence="12">The sequence shown here is derived from an EMBL/GenBank/DDBJ whole genome shotgun (WGS) entry which is preliminary data.</text>
</comment>
<evidence type="ECO:0000256" key="4">
    <source>
        <dbReference type="ARBA" id="ARBA00022729"/>
    </source>
</evidence>
<comment type="similarity">
    <text evidence="2">Belongs to the rickettsiale 17 kDa surface antigen family.</text>
</comment>
<accession>A0A437QH17</accession>
<dbReference type="GO" id="GO:0009279">
    <property type="term" value="C:cell outer membrane"/>
    <property type="evidence" value="ECO:0007669"/>
    <property type="project" value="UniProtKB-SubCell"/>
</dbReference>
<proteinExistence type="inferred from homology"/>
<keyword evidence="5" id="KW-0472">Membrane</keyword>
<dbReference type="InterPro" id="IPR008816">
    <property type="entry name" value="Gly_zipper_2TM_dom"/>
</dbReference>
<evidence type="ECO:0000256" key="7">
    <source>
        <dbReference type="ARBA" id="ARBA00023288"/>
    </source>
</evidence>
<dbReference type="PIRSF" id="PIRSF002721">
    <property type="entry name" value="Surface_antigen_Rickettsia"/>
    <property type="match status" value="1"/>
</dbReference>
<gene>
    <name evidence="12" type="ORF">EOI86_22165</name>
</gene>
<evidence type="ECO:0000259" key="11">
    <source>
        <dbReference type="Pfam" id="PF16998"/>
    </source>
</evidence>
<feature type="domain" description="Glycine zipper 2TM" evidence="10">
    <location>
        <begin position="29"/>
        <end position="70"/>
    </location>
</feature>
<feature type="domain" description="Surface antigen" evidence="11">
    <location>
        <begin position="71"/>
        <end position="157"/>
    </location>
</feature>
<dbReference type="OrthoDB" id="5402098at2"/>
<dbReference type="Proteomes" id="UP000287447">
    <property type="component" value="Unassembled WGS sequence"/>
</dbReference>
<dbReference type="PANTHER" id="PTHR35603">
    <property type="match status" value="1"/>
</dbReference>
<organism evidence="12 13">
    <name type="scientific">Hwanghaeella grinnelliae</name>
    <dbReference type="NCBI Taxonomy" id="2500179"/>
    <lineage>
        <taxon>Bacteria</taxon>
        <taxon>Pseudomonadati</taxon>
        <taxon>Pseudomonadota</taxon>
        <taxon>Alphaproteobacteria</taxon>
        <taxon>Rhodospirillales</taxon>
        <taxon>Rhodospirillaceae</taxon>
        <taxon>Hwanghaeella</taxon>
    </lineage>
</organism>
<dbReference type="PANTHER" id="PTHR35603:SF2">
    <property type="entry name" value="OUTER MEMBRANE LIPOPROTEIN"/>
    <property type="match status" value="1"/>
</dbReference>
<evidence type="ECO:0000313" key="12">
    <source>
        <dbReference type="EMBL" id="RVU33841.1"/>
    </source>
</evidence>
<evidence type="ECO:0000313" key="13">
    <source>
        <dbReference type="Proteomes" id="UP000287447"/>
    </source>
</evidence>
<keyword evidence="13" id="KW-1185">Reference proteome</keyword>
<protein>
    <recommendedName>
        <fullName evidence="3">17 kDa surface antigen</fullName>
    </recommendedName>
</protein>
<keyword evidence="4 9" id="KW-0732">Signal</keyword>
<feature type="signal peptide" evidence="9">
    <location>
        <begin position="1"/>
        <end position="21"/>
    </location>
</feature>
<evidence type="ECO:0000259" key="10">
    <source>
        <dbReference type="Pfam" id="PF05433"/>
    </source>
</evidence>
<keyword evidence="7" id="KW-0449">Lipoprotein</keyword>
<name>A0A437QH17_9PROT</name>
<dbReference type="RefSeq" id="WP_127767871.1">
    <property type="nucleotide sequence ID" value="NZ_SADE01000004.1"/>
</dbReference>
<dbReference type="InterPro" id="IPR051407">
    <property type="entry name" value="Bact_OM_lipoprot/Surf_antigen"/>
</dbReference>
<evidence type="ECO:0000256" key="1">
    <source>
        <dbReference type="ARBA" id="ARBA00004459"/>
    </source>
</evidence>
<dbReference type="PROSITE" id="PS51257">
    <property type="entry name" value="PROKAR_LIPOPROTEIN"/>
    <property type="match status" value="1"/>
</dbReference>
<comment type="subcellular location">
    <subcellularLocation>
        <location evidence="1">Cell outer membrane</location>
        <topology evidence="1">Lipid-anchor</topology>
    </subcellularLocation>
</comment>
<dbReference type="Pfam" id="PF05433">
    <property type="entry name" value="Rick_17kDa_Anti"/>
    <property type="match status" value="1"/>
</dbReference>
<feature type="chain" id="PRO_5019338857" description="17 kDa surface antigen" evidence="9">
    <location>
        <begin position="22"/>
        <end position="158"/>
    </location>
</feature>
<evidence type="ECO:0000256" key="9">
    <source>
        <dbReference type="SAM" id="SignalP"/>
    </source>
</evidence>
<evidence type="ECO:0000256" key="8">
    <source>
        <dbReference type="SAM" id="MobiDB-lite"/>
    </source>
</evidence>
<feature type="region of interest" description="Disordered" evidence="8">
    <location>
        <begin position="86"/>
        <end position="119"/>
    </location>
</feature>
<evidence type="ECO:0000256" key="6">
    <source>
        <dbReference type="ARBA" id="ARBA00023139"/>
    </source>
</evidence>
<evidence type="ECO:0000256" key="5">
    <source>
        <dbReference type="ARBA" id="ARBA00023136"/>
    </source>
</evidence>